<dbReference type="InterPro" id="IPR011322">
    <property type="entry name" value="N-reg_PII-like_a/b"/>
</dbReference>
<comment type="similarity">
    <text evidence="1">Belongs to the CutA family.</text>
</comment>
<dbReference type="Proteomes" id="UP000190989">
    <property type="component" value="Unassembled WGS sequence"/>
</dbReference>
<dbReference type="GO" id="GO:0010038">
    <property type="term" value="P:response to metal ion"/>
    <property type="evidence" value="ECO:0007669"/>
    <property type="project" value="InterPro"/>
</dbReference>
<name>A0A1U6HAZ8_9SPHN</name>
<dbReference type="PANTHER" id="PTHR23419:SF8">
    <property type="entry name" value="FI09726P"/>
    <property type="match status" value="1"/>
</dbReference>
<dbReference type="InterPro" id="IPR015867">
    <property type="entry name" value="N-reg_PII/ATP_PRibTrfase_C"/>
</dbReference>
<dbReference type="Gene3D" id="3.30.70.120">
    <property type="match status" value="1"/>
</dbReference>
<accession>A0A1U6HAZ8</accession>
<dbReference type="EMBL" id="FVZE01000002">
    <property type="protein sequence ID" value="SLJ92933.1"/>
    <property type="molecule type" value="Genomic_DNA"/>
</dbReference>
<sequence>MAGEPVPALVWCPFPDDEAALAAIHLLLDERLIACGNVLGPITSVFVWNGEKGTGRETGALLKTNSDLLDAAVKRLAEIHPYEEPAVVGWRCDAAAAGTAAWLAVIAGNA</sequence>
<dbReference type="Pfam" id="PF03091">
    <property type="entry name" value="CutA1"/>
    <property type="match status" value="1"/>
</dbReference>
<dbReference type="GO" id="GO:0005507">
    <property type="term" value="F:copper ion binding"/>
    <property type="evidence" value="ECO:0007669"/>
    <property type="project" value="TreeGrafter"/>
</dbReference>
<dbReference type="STRING" id="428990.SAMN06295987_10218"/>
<organism evidence="2 3">
    <name type="scientific">Novosphingobium mathurense</name>
    <dbReference type="NCBI Taxonomy" id="428990"/>
    <lineage>
        <taxon>Bacteria</taxon>
        <taxon>Pseudomonadati</taxon>
        <taxon>Pseudomonadota</taxon>
        <taxon>Alphaproteobacteria</taxon>
        <taxon>Sphingomonadales</taxon>
        <taxon>Sphingomonadaceae</taxon>
        <taxon>Novosphingobium</taxon>
    </lineage>
</organism>
<protein>
    <submittedName>
        <fullName evidence="2">Divalent cation tolerance protein</fullName>
    </submittedName>
</protein>
<evidence type="ECO:0000313" key="2">
    <source>
        <dbReference type="EMBL" id="SLJ92933.1"/>
    </source>
</evidence>
<dbReference type="PANTHER" id="PTHR23419">
    <property type="entry name" value="DIVALENT CATION TOLERANCE CUTA-RELATED"/>
    <property type="match status" value="1"/>
</dbReference>
<proteinExistence type="inferred from homology"/>
<dbReference type="RefSeq" id="WP_079729918.1">
    <property type="nucleotide sequence ID" value="NZ_FVZE01000002.1"/>
</dbReference>
<gene>
    <name evidence="2" type="ORF">SAMN06295987_10218</name>
</gene>
<evidence type="ECO:0000256" key="1">
    <source>
        <dbReference type="ARBA" id="ARBA00010169"/>
    </source>
</evidence>
<evidence type="ECO:0000313" key="3">
    <source>
        <dbReference type="Proteomes" id="UP000190989"/>
    </source>
</evidence>
<reference evidence="3" key="1">
    <citation type="submission" date="2017-02" db="EMBL/GenBank/DDBJ databases">
        <authorList>
            <person name="Varghese N."/>
            <person name="Submissions S."/>
        </authorList>
    </citation>
    <scope>NUCLEOTIDE SEQUENCE [LARGE SCALE GENOMIC DNA]</scope>
    <source>
        <strain evidence="3">SM117</strain>
    </source>
</reference>
<dbReference type="InterPro" id="IPR004323">
    <property type="entry name" value="Ion_tolerance_CutA"/>
</dbReference>
<keyword evidence="3" id="KW-1185">Reference proteome</keyword>
<dbReference type="SUPFAM" id="SSF54913">
    <property type="entry name" value="GlnB-like"/>
    <property type="match status" value="1"/>
</dbReference>
<dbReference type="AlphaFoldDB" id="A0A1U6HAZ8"/>